<dbReference type="AlphaFoldDB" id="A0A9X4AMZ0"/>
<dbReference type="InterPro" id="IPR001347">
    <property type="entry name" value="SIS_dom"/>
</dbReference>
<dbReference type="SUPFAM" id="SSF46689">
    <property type="entry name" value="Homeodomain-like"/>
    <property type="match status" value="1"/>
</dbReference>
<dbReference type="GO" id="GO:0003700">
    <property type="term" value="F:DNA-binding transcription factor activity"/>
    <property type="evidence" value="ECO:0007669"/>
    <property type="project" value="InterPro"/>
</dbReference>
<dbReference type="InterPro" id="IPR035472">
    <property type="entry name" value="RpiR-like_SIS"/>
</dbReference>
<evidence type="ECO:0000259" key="5">
    <source>
        <dbReference type="PROSITE" id="PS51464"/>
    </source>
</evidence>
<dbReference type="PROSITE" id="PS51464">
    <property type="entry name" value="SIS"/>
    <property type="match status" value="1"/>
</dbReference>
<comment type="caution">
    <text evidence="6">The sequence shown here is derived from an EMBL/GenBank/DDBJ whole genome shotgun (WGS) entry which is preliminary data.</text>
</comment>
<dbReference type="Proteomes" id="UP001145050">
    <property type="component" value="Unassembled WGS sequence"/>
</dbReference>
<proteinExistence type="predicted"/>
<evidence type="ECO:0000313" key="6">
    <source>
        <dbReference type="EMBL" id="MDC3425947.1"/>
    </source>
</evidence>
<keyword evidence="3" id="KW-0804">Transcription</keyword>
<sequence>MEEINLKLQTHYGQFSKGQLKVARLLESDPKSFAISSAEQVGKHIGVSETTVFRFCHALGYSGYSELQKEIQKSLLGGESSLKEYGDQKASLSDTDSFHKKVMLSDSNHILTVADRISEQDFNLAVSKLATAEKILITGARSSFSVAQWLAFALNVIRGGATCYKPNMDDLIYELSKLNEESVFIALSFHRYARDTIDFAQEARKKGAYIIGITDSDLAPIRAQADLLLPIKLPFKSTLDTAPVVFSLMNALIAGVTMTNPDQFETRRKEYENFHANNFFTSLQE</sequence>
<dbReference type="GO" id="GO:0003677">
    <property type="term" value="F:DNA binding"/>
    <property type="evidence" value="ECO:0007669"/>
    <property type="project" value="UniProtKB-KW"/>
</dbReference>
<evidence type="ECO:0000256" key="1">
    <source>
        <dbReference type="ARBA" id="ARBA00023015"/>
    </source>
</evidence>
<evidence type="ECO:0000259" key="4">
    <source>
        <dbReference type="PROSITE" id="PS51071"/>
    </source>
</evidence>
<dbReference type="Gene3D" id="3.40.50.10490">
    <property type="entry name" value="Glucose-6-phosphate isomerase like protein, domain 1"/>
    <property type="match status" value="1"/>
</dbReference>
<dbReference type="InterPro" id="IPR000281">
    <property type="entry name" value="HTH_RpiR"/>
</dbReference>
<dbReference type="Pfam" id="PF01418">
    <property type="entry name" value="HTH_6"/>
    <property type="match status" value="1"/>
</dbReference>
<evidence type="ECO:0000256" key="3">
    <source>
        <dbReference type="ARBA" id="ARBA00023163"/>
    </source>
</evidence>
<dbReference type="Gene3D" id="1.10.10.10">
    <property type="entry name" value="Winged helix-like DNA-binding domain superfamily/Winged helix DNA-binding domain"/>
    <property type="match status" value="1"/>
</dbReference>
<dbReference type="PROSITE" id="PS51071">
    <property type="entry name" value="HTH_RPIR"/>
    <property type="match status" value="1"/>
</dbReference>
<protein>
    <submittedName>
        <fullName evidence="6">MurR/RpiR family transcriptional regulator</fullName>
    </submittedName>
</protein>
<evidence type="ECO:0000313" key="7">
    <source>
        <dbReference type="Proteomes" id="UP001145050"/>
    </source>
</evidence>
<reference evidence="6" key="1">
    <citation type="submission" date="2022-06" db="EMBL/GenBank/DDBJ databases">
        <title>Aquibacillus sp. a new bacterium isolated from soil saline samples.</title>
        <authorList>
            <person name="Galisteo C."/>
            <person name="De La Haba R."/>
            <person name="Sanchez-Porro C."/>
            <person name="Ventosa A."/>
        </authorList>
    </citation>
    <scope>NUCLEOTIDE SEQUENCE</scope>
    <source>
        <strain evidence="6">3ASR75-11</strain>
    </source>
</reference>
<gene>
    <name evidence="6" type="ORF">NC797_15685</name>
</gene>
<organism evidence="6 7">
    <name type="scientific">Terrihalobacillus insolitus</name>
    <dbReference type="NCBI Taxonomy" id="2950438"/>
    <lineage>
        <taxon>Bacteria</taxon>
        <taxon>Bacillati</taxon>
        <taxon>Bacillota</taxon>
        <taxon>Bacilli</taxon>
        <taxon>Bacillales</taxon>
        <taxon>Bacillaceae</taxon>
        <taxon>Terrihalobacillus</taxon>
    </lineage>
</organism>
<feature type="domain" description="HTH rpiR-type" evidence="4">
    <location>
        <begin position="2"/>
        <end position="78"/>
    </location>
</feature>
<dbReference type="RefSeq" id="WP_272437766.1">
    <property type="nucleotide sequence ID" value="NZ_JAMQKB010000025.1"/>
</dbReference>
<dbReference type="InterPro" id="IPR047640">
    <property type="entry name" value="RpiR-like"/>
</dbReference>
<keyword evidence="2" id="KW-0238">DNA-binding</keyword>
<dbReference type="GO" id="GO:1901135">
    <property type="term" value="P:carbohydrate derivative metabolic process"/>
    <property type="evidence" value="ECO:0007669"/>
    <property type="project" value="InterPro"/>
</dbReference>
<dbReference type="InterPro" id="IPR036388">
    <property type="entry name" value="WH-like_DNA-bd_sf"/>
</dbReference>
<name>A0A9X4AMZ0_9BACI</name>
<feature type="domain" description="SIS" evidence="5">
    <location>
        <begin position="125"/>
        <end position="264"/>
    </location>
</feature>
<evidence type="ECO:0000256" key="2">
    <source>
        <dbReference type="ARBA" id="ARBA00023125"/>
    </source>
</evidence>
<dbReference type="SUPFAM" id="SSF53697">
    <property type="entry name" value="SIS domain"/>
    <property type="match status" value="1"/>
</dbReference>
<dbReference type="InterPro" id="IPR009057">
    <property type="entry name" value="Homeodomain-like_sf"/>
</dbReference>
<dbReference type="GO" id="GO:0097367">
    <property type="term" value="F:carbohydrate derivative binding"/>
    <property type="evidence" value="ECO:0007669"/>
    <property type="project" value="InterPro"/>
</dbReference>
<dbReference type="PANTHER" id="PTHR30514">
    <property type="entry name" value="GLUCOKINASE"/>
    <property type="match status" value="1"/>
</dbReference>
<dbReference type="CDD" id="cd05013">
    <property type="entry name" value="SIS_RpiR"/>
    <property type="match status" value="1"/>
</dbReference>
<keyword evidence="7" id="KW-1185">Reference proteome</keyword>
<dbReference type="InterPro" id="IPR046348">
    <property type="entry name" value="SIS_dom_sf"/>
</dbReference>
<accession>A0A9X4AMZ0</accession>
<dbReference type="EMBL" id="JAMQKB010000025">
    <property type="protein sequence ID" value="MDC3425947.1"/>
    <property type="molecule type" value="Genomic_DNA"/>
</dbReference>
<dbReference type="PANTHER" id="PTHR30514:SF18">
    <property type="entry name" value="RPIR-FAMILY TRANSCRIPTIONAL REGULATOR"/>
    <property type="match status" value="1"/>
</dbReference>
<dbReference type="Pfam" id="PF01380">
    <property type="entry name" value="SIS"/>
    <property type="match status" value="1"/>
</dbReference>
<keyword evidence="1" id="KW-0805">Transcription regulation</keyword>